<evidence type="ECO:0000313" key="4">
    <source>
        <dbReference type="Proteomes" id="UP000234275"/>
    </source>
</evidence>
<comment type="caution">
    <text evidence="3">The sequence shown here is derived from an EMBL/GenBank/DDBJ whole genome shotgun (WGS) entry which is preliminary data.</text>
</comment>
<gene>
    <name evidence="3" type="ORF">P170DRAFT_441735</name>
</gene>
<feature type="domain" description="Aminoglycoside phosphotransferase" evidence="2">
    <location>
        <begin position="130"/>
        <end position="213"/>
    </location>
</feature>
<name>A0A2I2FRR0_9EURO</name>
<dbReference type="AlphaFoldDB" id="A0A2I2FRR0"/>
<dbReference type="OrthoDB" id="2687876at2759"/>
<keyword evidence="1" id="KW-0175">Coiled coil</keyword>
<proteinExistence type="predicted"/>
<dbReference type="RefSeq" id="XP_024698603.1">
    <property type="nucleotide sequence ID" value="XM_024850388.1"/>
</dbReference>
<evidence type="ECO:0000256" key="1">
    <source>
        <dbReference type="SAM" id="Coils"/>
    </source>
</evidence>
<evidence type="ECO:0000259" key="2">
    <source>
        <dbReference type="Pfam" id="PF01636"/>
    </source>
</evidence>
<dbReference type="STRING" id="1392250.A0A2I2FRR0"/>
<evidence type="ECO:0000313" key="3">
    <source>
        <dbReference type="EMBL" id="PLB43301.1"/>
    </source>
</evidence>
<dbReference type="EMBL" id="MSFO01000011">
    <property type="protein sequence ID" value="PLB43301.1"/>
    <property type="molecule type" value="Genomic_DNA"/>
</dbReference>
<accession>A0A2I2FRR0</accession>
<dbReference type="InterPro" id="IPR002575">
    <property type="entry name" value="Aminoglycoside_PTrfase"/>
</dbReference>
<reference evidence="3 4" key="1">
    <citation type="submission" date="2016-12" db="EMBL/GenBank/DDBJ databases">
        <title>The genomes of Aspergillus section Nigri reveals drivers in fungal speciation.</title>
        <authorList>
            <consortium name="DOE Joint Genome Institute"/>
            <person name="Vesth T.C."/>
            <person name="Nybo J."/>
            <person name="Theobald S."/>
            <person name="Brandl J."/>
            <person name="Frisvad J.C."/>
            <person name="Nielsen K.F."/>
            <person name="Lyhne E.K."/>
            <person name="Kogle M.E."/>
            <person name="Kuo A."/>
            <person name="Riley R."/>
            <person name="Clum A."/>
            <person name="Nolan M."/>
            <person name="Lipzen A."/>
            <person name="Salamov A."/>
            <person name="Henrissat B."/>
            <person name="Wiebenga A."/>
            <person name="De Vries R.P."/>
            <person name="Grigoriev I.V."/>
            <person name="Mortensen U.H."/>
            <person name="Andersen M.R."/>
            <person name="Baker S.E."/>
        </authorList>
    </citation>
    <scope>NUCLEOTIDE SEQUENCE [LARGE SCALE GENOMIC DNA]</scope>
    <source>
        <strain evidence="3 4">IBT 23096</strain>
    </source>
</reference>
<sequence length="280" mass="31537">MSSPLSQSTTARDEEVLSLDLEENDYLYRIKRDNRIVYVSILDGDLIPPDSRTDSFPILSHLRKLPKWDEEWTTLTVRRASPGSTDSIESTADEFPPHGLDLAQLDLSPVVFYNFLDLEFIARVSDRISRVKCHHTGETRILKIARFAHEIPALQREVSIYSVLAASGFPLSPRVVGYVYEGTKSRTVGFLMEEIEGVVPGIQHLDECRKTVGLLHAHGVVHGDLNRYNFLVDGDRARVFDFEVAVVQRDGDVAAAEEEMDSLEARLRDETGVGKRWLVG</sequence>
<dbReference type="GeneID" id="36558087"/>
<organism evidence="3 4">
    <name type="scientific">Aspergillus steynii IBT 23096</name>
    <dbReference type="NCBI Taxonomy" id="1392250"/>
    <lineage>
        <taxon>Eukaryota</taxon>
        <taxon>Fungi</taxon>
        <taxon>Dikarya</taxon>
        <taxon>Ascomycota</taxon>
        <taxon>Pezizomycotina</taxon>
        <taxon>Eurotiomycetes</taxon>
        <taxon>Eurotiomycetidae</taxon>
        <taxon>Eurotiales</taxon>
        <taxon>Aspergillaceae</taxon>
        <taxon>Aspergillus</taxon>
        <taxon>Aspergillus subgen. Circumdati</taxon>
    </lineage>
</organism>
<keyword evidence="4" id="KW-1185">Reference proteome</keyword>
<dbReference type="Gene3D" id="1.10.510.10">
    <property type="entry name" value="Transferase(Phosphotransferase) domain 1"/>
    <property type="match status" value="1"/>
</dbReference>
<dbReference type="VEuPathDB" id="FungiDB:P170DRAFT_441735"/>
<dbReference type="InterPro" id="IPR011009">
    <property type="entry name" value="Kinase-like_dom_sf"/>
</dbReference>
<dbReference type="Proteomes" id="UP000234275">
    <property type="component" value="Unassembled WGS sequence"/>
</dbReference>
<dbReference type="Pfam" id="PF01636">
    <property type="entry name" value="APH"/>
    <property type="match status" value="1"/>
</dbReference>
<dbReference type="SUPFAM" id="SSF56112">
    <property type="entry name" value="Protein kinase-like (PK-like)"/>
    <property type="match status" value="1"/>
</dbReference>
<protein>
    <recommendedName>
        <fullName evidence="2">Aminoglycoside phosphotransferase domain-containing protein</fullName>
    </recommendedName>
</protein>
<feature type="coiled-coil region" evidence="1">
    <location>
        <begin position="246"/>
        <end position="273"/>
    </location>
</feature>